<feature type="transmembrane region" description="Helical" evidence="9">
    <location>
        <begin position="187"/>
        <end position="205"/>
    </location>
</feature>
<dbReference type="GO" id="GO:0005886">
    <property type="term" value="C:plasma membrane"/>
    <property type="evidence" value="ECO:0007669"/>
    <property type="project" value="UniProtKB-SubCell"/>
</dbReference>
<feature type="transmembrane region" description="Helical" evidence="9">
    <location>
        <begin position="400"/>
        <end position="420"/>
    </location>
</feature>
<evidence type="ECO:0000256" key="9">
    <source>
        <dbReference type="SAM" id="Phobius"/>
    </source>
</evidence>
<dbReference type="RefSeq" id="WP_094234312.1">
    <property type="nucleotide sequence ID" value="NZ_CP016199.1"/>
</dbReference>
<feature type="transmembrane region" description="Helical" evidence="9">
    <location>
        <begin position="232"/>
        <end position="259"/>
    </location>
</feature>
<dbReference type="OrthoDB" id="9810952at2"/>
<evidence type="ECO:0000256" key="4">
    <source>
        <dbReference type="ARBA" id="ARBA00022475"/>
    </source>
</evidence>
<evidence type="ECO:0000256" key="2">
    <source>
        <dbReference type="ARBA" id="ARBA00009137"/>
    </source>
</evidence>
<feature type="transmembrane region" description="Helical" evidence="9">
    <location>
        <begin position="330"/>
        <end position="349"/>
    </location>
</feature>
<evidence type="ECO:0000256" key="7">
    <source>
        <dbReference type="ARBA" id="ARBA00023065"/>
    </source>
</evidence>
<sequence length="490" mass="54412">MVSKEKRFVLHMIFASMMIFGAFTVPSVLLCIRYQDYNELIHIGILSFTTLTIGFVGQKVFYYDVNRMNSRICFMTTIFTWLTMIFITAIPFYLSSLNLSFIDSLYEAVASWTTTGTSVVNSDVMPIGLQMLRASCNWMGALGIIVIALNFLPTWQFVGRSLVITEIAGPGFLKISTTFRKTYRRALAIYISLTALQYVLLRLAGLNKSDSLITSLSNISTAGLVNLNNGNIIGYGLAIKVIITIFAFLSSLNFSVLLLTSLRQFRDIAKGPELKFHSGRILATSVVITGILFVSYNRELSSLKEFGKVLMQVISYFTTAGYKITDTGNWPAAACAVILVQMFIGACAISSGGGIKAARTIIAFNTASRTLYRHIHRNVIKPIKYAGTPLKLNTLLRCNLYIVMFVVTYLFGAIVLTINLDLSTALNTSIAMLTNTGSYINQTATPGVIDDYSAISKIAMMFLMLAGRLEIYPVILLFFKSFWKNDNDFF</sequence>
<accession>A0A223ASW7</accession>
<dbReference type="Pfam" id="PF02386">
    <property type="entry name" value="TrkH"/>
    <property type="match status" value="1"/>
</dbReference>
<keyword evidence="5 9" id="KW-0812">Transmembrane</keyword>
<keyword evidence="7" id="KW-0406">Ion transport</keyword>
<keyword evidence="3" id="KW-0813">Transport</keyword>
<keyword evidence="8 9" id="KW-0472">Membrane</keyword>
<dbReference type="AlphaFoldDB" id="A0A223ASW7"/>
<name>A0A223ASW7_9FIRM</name>
<evidence type="ECO:0000256" key="6">
    <source>
        <dbReference type="ARBA" id="ARBA00022989"/>
    </source>
</evidence>
<proteinExistence type="inferred from homology"/>
<dbReference type="PANTHER" id="PTHR32024:SF2">
    <property type="entry name" value="TRK SYSTEM POTASSIUM UPTAKE PROTEIN TRKG-RELATED"/>
    <property type="match status" value="1"/>
</dbReference>
<keyword evidence="6 9" id="KW-1133">Transmembrane helix</keyword>
<feature type="transmembrane region" description="Helical" evidence="9">
    <location>
        <begin position="41"/>
        <end position="61"/>
    </location>
</feature>
<evidence type="ECO:0000256" key="1">
    <source>
        <dbReference type="ARBA" id="ARBA00004651"/>
    </source>
</evidence>
<evidence type="ECO:0000313" key="10">
    <source>
        <dbReference type="EMBL" id="ASS38076.1"/>
    </source>
</evidence>
<evidence type="ECO:0000256" key="3">
    <source>
        <dbReference type="ARBA" id="ARBA00022448"/>
    </source>
</evidence>
<dbReference type="EMBL" id="CP016199">
    <property type="protein sequence ID" value="ASS38076.1"/>
    <property type="molecule type" value="Genomic_DNA"/>
</dbReference>
<dbReference type="Proteomes" id="UP000214689">
    <property type="component" value="Chromosome"/>
</dbReference>
<reference evidence="11" key="1">
    <citation type="submission" date="2016-05" db="EMBL/GenBank/DDBJ databases">
        <authorList>
            <person name="Holder M.E."/>
            <person name="Ajami N.J."/>
            <person name="Petrosino J.F."/>
        </authorList>
    </citation>
    <scope>NUCLEOTIDE SEQUENCE [LARGE SCALE GENOMIC DNA]</scope>
    <source>
        <strain evidence="11">ATCC 700696</strain>
    </source>
</reference>
<evidence type="ECO:0008006" key="12">
    <source>
        <dbReference type="Google" id="ProtNLM"/>
    </source>
</evidence>
<gene>
    <name evidence="10" type="ORF">AXF17_06415</name>
</gene>
<comment type="similarity">
    <text evidence="2">Belongs to the TrkH potassium transport family.</text>
</comment>
<dbReference type="PANTHER" id="PTHR32024">
    <property type="entry name" value="TRK SYSTEM POTASSIUM UPTAKE PROTEIN TRKG-RELATED"/>
    <property type="match status" value="1"/>
</dbReference>
<feature type="transmembrane region" description="Helical" evidence="9">
    <location>
        <begin position="12"/>
        <end position="35"/>
    </location>
</feature>
<keyword evidence="11" id="KW-1185">Reference proteome</keyword>
<organism evidence="10 11">
    <name type="scientific">Mogibacterium pumilum</name>
    <dbReference type="NCBI Taxonomy" id="86332"/>
    <lineage>
        <taxon>Bacteria</taxon>
        <taxon>Bacillati</taxon>
        <taxon>Bacillota</taxon>
        <taxon>Clostridia</taxon>
        <taxon>Peptostreptococcales</taxon>
        <taxon>Anaerovoracaceae</taxon>
        <taxon>Mogibacterium</taxon>
    </lineage>
</organism>
<feature type="transmembrane region" description="Helical" evidence="9">
    <location>
        <begin position="131"/>
        <end position="152"/>
    </location>
</feature>
<dbReference type="GO" id="GO:0008324">
    <property type="term" value="F:monoatomic cation transmembrane transporter activity"/>
    <property type="evidence" value="ECO:0007669"/>
    <property type="project" value="InterPro"/>
</dbReference>
<evidence type="ECO:0000313" key="11">
    <source>
        <dbReference type="Proteomes" id="UP000214689"/>
    </source>
</evidence>
<keyword evidence="4" id="KW-1003">Cell membrane</keyword>
<evidence type="ECO:0000256" key="5">
    <source>
        <dbReference type="ARBA" id="ARBA00022692"/>
    </source>
</evidence>
<protein>
    <recommendedName>
        <fullName evidence="12">Potassium transporter KefA</fullName>
    </recommendedName>
</protein>
<dbReference type="GO" id="GO:0030001">
    <property type="term" value="P:metal ion transport"/>
    <property type="evidence" value="ECO:0007669"/>
    <property type="project" value="UniProtKB-ARBA"/>
</dbReference>
<feature type="transmembrane region" description="Helical" evidence="9">
    <location>
        <begin position="458"/>
        <end position="479"/>
    </location>
</feature>
<feature type="transmembrane region" description="Helical" evidence="9">
    <location>
        <begin position="279"/>
        <end position="296"/>
    </location>
</feature>
<dbReference type="InterPro" id="IPR003445">
    <property type="entry name" value="Cat_transpt"/>
</dbReference>
<comment type="subcellular location">
    <subcellularLocation>
        <location evidence="1">Cell membrane</location>
        <topology evidence="1">Multi-pass membrane protein</topology>
    </subcellularLocation>
</comment>
<feature type="transmembrane region" description="Helical" evidence="9">
    <location>
        <begin position="73"/>
        <end position="94"/>
    </location>
</feature>
<evidence type="ECO:0000256" key="8">
    <source>
        <dbReference type="ARBA" id="ARBA00023136"/>
    </source>
</evidence>